<organism evidence="1 2">
    <name type="scientific">Somion occarium</name>
    <dbReference type="NCBI Taxonomy" id="3059160"/>
    <lineage>
        <taxon>Eukaryota</taxon>
        <taxon>Fungi</taxon>
        <taxon>Dikarya</taxon>
        <taxon>Basidiomycota</taxon>
        <taxon>Agaricomycotina</taxon>
        <taxon>Agaricomycetes</taxon>
        <taxon>Polyporales</taxon>
        <taxon>Cerrenaceae</taxon>
        <taxon>Somion</taxon>
    </lineage>
</organism>
<evidence type="ECO:0000313" key="1">
    <source>
        <dbReference type="EMBL" id="CAL1697900.1"/>
    </source>
</evidence>
<proteinExistence type="predicted"/>
<accession>A0ABP1CQE2</accession>
<keyword evidence="2" id="KW-1185">Reference proteome</keyword>
<reference evidence="2" key="1">
    <citation type="submission" date="2024-04" db="EMBL/GenBank/DDBJ databases">
        <authorList>
            <person name="Shaw F."/>
            <person name="Minotto A."/>
        </authorList>
    </citation>
    <scope>NUCLEOTIDE SEQUENCE [LARGE SCALE GENOMIC DNA]</scope>
</reference>
<dbReference type="Proteomes" id="UP001497453">
    <property type="component" value="Chromosome 10"/>
</dbReference>
<name>A0ABP1CQE2_9APHY</name>
<protein>
    <submittedName>
        <fullName evidence="1">Uncharacterized protein</fullName>
    </submittedName>
</protein>
<evidence type="ECO:0000313" key="2">
    <source>
        <dbReference type="Proteomes" id="UP001497453"/>
    </source>
</evidence>
<sequence length="94" mass="10644">MVPIGWPGYAPWSRQIPTPDFRIPPAPITRAKLAKNVAKTVQRFINDMADRPMEDGADVRWRVDPGHITIDRLDLVGLQHVSAGSWQAHVHLRM</sequence>
<gene>
    <name evidence="1" type="ORF">GFSPODELE1_LOCUS1903</name>
</gene>
<dbReference type="EMBL" id="OZ037953">
    <property type="protein sequence ID" value="CAL1697900.1"/>
    <property type="molecule type" value="Genomic_DNA"/>
</dbReference>